<proteinExistence type="predicted"/>
<protein>
    <submittedName>
        <fullName evidence="1">Uncharacterized protein</fullName>
    </submittedName>
</protein>
<organism evidence="1 2">
    <name type="scientific">Pontibacter ummariensis</name>
    <dbReference type="NCBI Taxonomy" id="1610492"/>
    <lineage>
        <taxon>Bacteria</taxon>
        <taxon>Pseudomonadati</taxon>
        <taxon>Bacteroidota</taxon>
        <taxon>Cytophagia</taxon>
        <taxon>Cytophagales</taxon>
        <taxon>Hymenobacteraceae</taxon>
        <taxon>Pontibacter</taxon>
    </lineage>
</organism>
<accession>A0A239C0X1</accession>
<gene>
    <name evidence="1" type="ORF">SAMN06296052_102260</name>
</gene>
<evidence type="ECO:0000313" key="1">
    <source>
        <dbReference type="EMBL" id="SNS13301.1"/>
    </source>
</evidence>
<evidence type="ECO:0000313" key="2">
    <source>
        <dbReference type="Proteomes" id="UP000198432"/>
    </source>
</evidence>
<dbReference type="Proteomes" id="UP000198432">
    <property type="component" value="Unassembled WGS sequence"/>
</dbReference>
<dbReference type="OrthoDB" id="853724at2"/>
<reference evidence="2" key="1">
    <citation type="submission" date="2017-06" db="EMBL/GenBank/DDBJ databases">
        <authorList>
            <person name="Varghese N."/>
            <person name="Submissions S."/>
        </authorList>
    </citation>
    <scope>NUCLEOTIDE SEQUENCE [LARGE SCALE GENOMIC DNA]</scope>
    <source>
        <strain evidence="2">NKM1</strain>
    </source>
</reference>
<keyword evidence="2" id="KW-1185">Reference proteome</keyword>
<dbReference type="RefSeq" id="WP_089317731.1">
    <property type="nucleotide sequence ID" value="NZ_FZOQ01000002.1"/>
</dbReference>
<dbReference type="EMBL" id="FZOQ01000002">
    <property type="protein sequence ID" value="SNS13301.1"/>
    <property type="molecule type" value="Genomic_DNA"/>
</dbReference>
<name>A0A239C0X1_9BACT</name>
<dbReference type="AlphaFoldDB" id="A0A239C0X1"/>
<sequence length="79" mass="9002">MSELKEFLDKLSACDCNLVVLTLISANRVYCRLFKDGQYIDRVFVNDPLIVTELYKLCGRGEEIDADGIAKLRQKFIAV</sequence>